<evidence type="ECO:0000256" key="11">
    <source>
        <dbReference type="SAM" id="MobiDB-lite"/>
    </source>
</evidence>
<reference evidence="14 15" key="1">
    <citation type="journal article" date="2024" name="G3 (Bethesda)">
        <title>Genome assembly of Hibiscus sabdariffa L. provides insights into metabolisms of medicinal natural products.</title>
        <authorList>
            <person name="Kim T."/>
        </authorList>
    </citation>
    <scope>NUCLEOTIDE SEQUENCE [LARGE SCALE GENOMIC DNA]</scope>
    <source>
        <strain evidence="14">TK-2024</strain>
        <tissue evidence="14">Old leaves</tissue>
    </source>
</reference>
<dbReference type="PROSITE" id="PS51005">
    <property type="entry name" value="NAC"/>
    <property type="match status" value="1"/>
</dbReference>
<protein>
    <recommendedName>
        <fullName evidence="13">NAC domain-containing protein</fullName>
    </recommendedName>
</protein>
<evidence type="ECO:0000256" key="7">
    <source>
        <dbReference type="ARBA" id="ARBA00023136"/>
    </source>
</evidence>
<gene>
    <name evidence="14" type="ORF">V6N12_017515</name>
</gene>
<dbReference type="PANTHER" id="PTHR31744">
    <property type="entry name" value="PROTEIN CUP-SHAPED COTYLEDON 2-RELATED"/>
    <property type="match status" value="1"/>
</dbReference>
<accession>A0ABR2CHR9</accession>
<evidence type="ECO:0000256" key="4">
    <source>
        <dbReference type="ARBA" id="ARBA00022989"/>
    </source>
</evidence>
<dbReference type="Gene3D" id="2.170.150.80">
    <property type="entry name" value="NAC domain"/>
    <property type="match status" value="1"/>
</dbReference>
<organism evidence="14 15">
    <name type="scientific">Hibiscus sabdariffa</name>
    <name type="common">roselle</name>
    <dbReference type="NCBI Taxonomy" id="183260"/>
    <lineage>
        <taxon>Eukaryota</taxon>
        <taxon>Viridiplantae</taxon>
        <taxon>Streptophyta</taxon>
        <taxon>Embryophyta</taxon>
        <taxon>Tracheophyta</taxon>
        <taxon>Spermatophyta</taxon>
        <taxon>Magnoliopsida</taxon>
        <taxon>eudicotyledons</taxon>
        <taxon>Gunneridae</taxon>
        <taxon>Pentapetalae</taxon>
        <taxon>rosids</taxon>
        <taxon>malvids</taxon>
        <taxon>Malvales</taxon>
        <taxon>Malvaceae</taxon>
        <taxon>Malvoideae</taxon>
        <taxon>Hibiscus</taxon>
    </lineage>
</organism>
<feature type="compositionally biased region" description="Basic and acidic residues" evidence="11">
    <location>
        <begin position="591"/>
        <end position="603"/>
    </location>
</feature>
<evidence type="ECO:0000313" key="15">
    <source>
        <dbReference type="Proteomes" id="UP001472677"/>
    </source>
</evidence>
<feature type="transmembrane region" description="Helical" evidence="12">
    <location>
        <begin position="623"/>
        <end position="644"/>
    </location>
</feature>
<feature type="domain" description="NAC" evidence="13">
    <location>
        <begin position="9"/>
        <end position="159"/>
    </location>
</feature>
<keyword evidence="3 12" id="KW-0812">Transmembrane</keyword>
<sequence>MGVLTMETLPLGFRFRPTDEELINHYLRLKVNGRHSEVEVIPEIDVCKWEPWDLPGLSVIKSDDLEWFFFCPRDRKYPNGHRSNRATDKGYWKATGKDRTVKSKKSLIGMKRTLVFYKGRAPKGERTNWIMHEYRPTTKDLDGTSPGQSAFVLCKLFHKLEEKNDIGKDDEVEQPGYSLAMIKSSPDDTSSDLLQDTVSSEMQVQKPYNLMHNSQVTGDSSCNSHMTSDAEDNAVEGTMVEKFPLQGDNLNMFEPNFGEIDHRVFSPMNSHFFDGLPFSMDSPYANDFGHDQNEYQFKDGTSEQDLSFALLDEILNKHDDFCVESNGQKSSFPGTGMPLPDSLFISPETSYLKQNDIYSDADAKILQQQYQSEIGAPKWLGGNIDNNESVQMGTSFQPSHAQPELNYQESRMGSIGDRGNYLYGQATYSTDSAVGNINNLQQLASLKSCNNDSGDLGGTTGMKTRAFQLLQQSNFESFGTEGIGIRSHGPQQQPNFDNTINQGTAPRRIRLQMKLSCGPVKVSAGCVDDSKTRSAIPGEEVQSALTEVTETEATAQTSSSNDESEKESQPFKPNRDEDIAEESSTKLRQRVKQEGEQGSREMDPSVQSTAAPTYHCRRRSSTLSILVIAGLIITMLMVIVMGIWR</sequence>
<keyword evidence="4 12" id="KW-1133">Transmembrane helix</keyword>
<name>A0ABR2CHR9_9ROSI</name>
<keyword evidence="15" id="KW-1185">Reference proteome</keyword>
<evidence type="ECO:0000256" key="9">
    <source>
        <dbReference type="ARBA" id="ARBA00023163"/>
    </source>
</evidence>
<keyword evidence="6" id="KW-0238">DNA-binding</keyword>
<evidence type="ECO:0000256" key="6">
    <source>
        <dbReference type="ARBA" id="ARBA00023125"/>
    </source>
</evidence>
<evidence type="ECO:0000256" key="12">
    <source>
        <dbReference type="SAM" id="Phobius"/>
    </source>
</evidence>
<evidence type="ECO:0000256" key="8">
    <source>
        <dbReference type="ARBA" id="ARBA00023159"/>
    </source>
</evidence>
<keyword evidence="8" id="KW-0010">Activator</keyword>
<evidence type="ECO:0000256" key="10">
    <source>
        <dbReference type="ARBA" id="ARBA00023242"/>
    </source>
</evidence>
<evidence type="ECO:0000256" key="2">
    <source>
        <dbReference type="ARBA" id="ARBA00004167"/>
    </source>
</evidence>
<dbReference type="SUPFAM" id="SSF101941">
    <property type="entry name" value="NAC domain"/>
    <property type="match status" value="1"/>
</dbReference>
<keyword evidence="5" id="KW-0805">Transcription regulation</keyword>
<dbReference type="PANTHER" id="PTHR31744:SF216">
    <property type="entry name" value="NAC TRANSCRIPTION FACTOR"/>
    <property type="match status" value="1"/>
</dbReference>
<proteinExistence type="predicted"/>
<evidence type="ECO:0000313" key="14">
    <source>
        <dbReference type="EMBL" id="KAK8518366.1"/>
    </source>
</evidence>
<evidence type="ECO:0000259" key="13">
    <source>
        <dbReference type="PROSITE" id="PS51005"/>
    </source>
</evidence>
<feature type="compositionally biased region" description="Low complexity" evidence="11">
    <location>
        <begin position="543"/>
        <end position="560"/>
    </location>
</feature>
<keyword evidence="9" id="KW-0804">Transcription</keyword>
<comment type="subcellular location">
    <subcellularLocation>
        <location evidence="2">Membrane</location>
        <topology evidence="2">Single-pass membrane protein</topology>
    </subcellularLocation>
    <subcellularLocation>
        <location evidence="1">Nucleus</location>
    </subcellularLocation>
</comment>
<keyword evidence="10" id="KW-0539">Nucleus</keyword>
<feature type="region of interest" description="Disordered" evidence="11">
    <location>
        <begin position="530"/>
        <end position="614"/>
    </location>
</feature>
<dbReference type="EMBL" id="JBBPBM010000053">
    <property type="protein sequence ID" value="KAK8518366.1"/>
    <property type="molecule type" value="Genomic_DNA"/>
</dbReference>
<feature type="compositionally biased region" description="Basic and acidic residues" evidence="11">
    <location>
        <begin position="566"/>
        <end position="577"/>
    </location>
</feature>
<evidence type="ECO:0000256" key="5">
    <source>
        <dbReference type="ARBA" id="ARBA00023015"/>
    </source>
</evidence>
<dbReference type="InterPro" id="IPR036093">
    <property type="entry name" value="NAC_dom_sf"/>
</dbReference>
<dbReference type="InterPro" id="IPR003441">
    <property type="entry name" value="NAC-dom"/>
</dbReference>
<keyword evidence="7 12" id="KW-0472">Membrane</keyword>
<dbReference type="Pfam" id="PF02365">
    <property type="entry name" value="NAM"/>
    <property type="match status" value="1"/>
</dbReference>
<evidence type="ECO:0000256" key="1">
    <source>
        <dbReference type="ARBA" id="ARBA00004123"/>
    </source>
</evidence>
<comment type="caution">
    <text evidence="14">The sequence shown here is derived from an EMBL/GenBank/DDBJ whole genome shotgun (WGS) entry which is preliminary data.</text>
</comment>
<evidence type="ECO:0000256" key="3">
    <source>
        <dbReference type="ARBA" id="ARBA00022692"/>
    </source>
</evidence>
<dbReference type="Proteomes" id="UP001472677">
    <property type="component" value="Unassembled WGS sequence"/>
</dbReference>